<dbReference type="InterPro" id="IPR006219">
    <property type="entry name" value="DAHP_synth_1"/>
</dbReference>
<dbReference type="EMBL" id="FMWP01000052">
    <property type="protein sequence ID" value="SCZ94469.1"/>
    <property type="molecule type" value="Genomic_DNA"/>
</dbReference>
<evidence type="ECO:0000256" key="7">
    <source>
        <dbReference type="ARBA" id="ARBA00023141"/>
    </source>
</evidence>
<comment type="catalytic activity">
    <reaction evidence="11">
        <text>D-erythrose 4-phosphate + phosphoenolpyruvate + H2O = 7-phospho-2-dehydro-3-deoxy-D-arabino-heptonate + phosphate</text>
        <dbReference type="Rhea" id="RHEA:14717"/>
        <dbReference type="ChEBI" id="CHEBI:15377"/>
        <dbReference type="ChEBI" id="CHEBI:16897"/>
        <dbReference type="ChEBI" id="CHEBI:43474"/>
        <dbReference type="ChEBI" id="CHEBI:58394"/>
        <dbReference type="ChEBI" id="CHEBI:58702"/>
        <dbReference type="EC" id="2.5.1.54"/>
    </reaction>
</comment>
<evidence type="ECO:0000256" key="9">
    <source>
        <dbReference type="ARBA" id="ARBA00031349"/>
    </source>
</evidence>
<dbReference type="SUPFAM" id="SSF51569">
    <property type="entry name" value="Aldolase"/>
    <property type="match status" value="1"/>
</dbReference>
<name>A0A2X0KLJ2_9BASI</name>
<organism evidence="13 14">
    <name type="scientific">Microbotryum saponariae</name>
    <dbReference type="NCBI Taxonomy" id="289078"/>
    <lineage>
        <taxon>Eukaryota</taxon>
        <taxon>Fungi</taxon>
        <taxon>Dikarya</taxon>
        <taxon>Basidiomycota</taxon>
        <taxon>Pucciniomycotina</taxon>
        <taxon>Microbotryomycetes</taxon>
        <taxon>Microbotryales</taxon>
        <taxon>Microbotryaceae</taxon>
        <taxon>Microbotryum</taxon>
    </lineage>
</organism>
<gene>
    <name evidence="13" type="ORF">BZ3500_MVSOF-1268-A1-R1_CHR12-2G03918</name>
</gene>
<dbReference type="EC" id="2.5.1.54" evidence="4"/>
<evidence type="ECO:0000256" key="3">
    <source>
        <dbReference type="ARBA" id="ARBA00007985"/>
    </source>
</evidence>
<reference evidence="14" key="1">
    <citation type="submission" date="2016-10" db="EMBL/GenBank/DDBJ databases">
        <authorList>
            <person name="Jeantristanb JTB J.-T."/>
            <person name="Ricardo R."/>
        </authorList>
    </citation>
    <scope>NUCLEOTIDE SEQUENCE [LARGE SCALE GENOMIC DNA]</scope>
</reference>
<evidence type="ECO:0000256" key="6">
    <source>
        <dbReference type="ARBA" id="ARBA00022679"/>
    </source>
</evidence>
<keyword evidence="5" id="KW-0028">Amino-acid biosynthesis</keyword>
<evidence type="ECO:0000259" key="12">
    <source>
        <dbReference type="Pfam" id="PF00793"/>
    </source>
</evidence>
<sequence>MSPLDDDTSVLSTRSVYEEHSDDLRVEAHRIRQSIRHIRAPLCGFPNTASMDTWHEIDPLASPALLRSEIPLSFTSKQTVSASRLAVADVLAGISDKVVVIVGPCSIHNPQEAKEYAALLKQESKGLDFLVVIMRAYFEKPRTTVGWKGLINDPEIDGSYSINAGLRLARTLLSEITHSGVSVGCELLDTISPQFLSDCISWGAIGARTTESQLHRELASGMSFPVGFKNGTDGGLTVAVDAMRSASHPHAFLGVTKSGLAAIVRTKGNQDLHVILRGGSKGTNYDAESVQSAAQQVQKISSTDIPFLPAVMVDCSHANSRKDHNNQPKVIASVCEQLNKGEKGIMGVMIESNLEAGSQKTPNGKNGLKRGVSITDACVDWKTTQTMLKNLNEVRVLCIFTVCRTRTNNALLHSLKAVKARRALNGAPKLH</sequence>
<dbReference type="STRING" id="289078.A0A2X0KLJ2"/>
<evidence type="ECO:0000256" key="2">
    <source>
        <dbReference type="ARBA" id="ARBA00004688"/>
    </source>
</evidence>
<comment type="pathway">
    <text evidence="2">Metabolic intermediate biosynthesis; chorismate biosynthesis; chorismate from D-erythrose 4-phosphate and phosphoenolpyruvate: step 1/7.</text>
</comment>
<dbReference type="Pfam" id="PF00793">
    <property type="entry name" value="DAHP_synth_1"/>
    <property type="match status" value="1"/>
</dbReference>
<protein>
    <recommendedName>
        <fullName evidence="4">3-deoxy-7-phosphoheptulonate synthase</fullName>
        <ecNumber evidence="4">2.5.1.54</ecNumber>
    </recommendedName>
    <alternativeName>
        <fullName evidence="10">3-deoxy-D-arabino-heptulosonate 7-phosphate synthase</fullName>
    </alternativeName>
    <alternativeName>
        <fullName evidence="9">DAHP synthase</fullName>
    </alternativeName>
    <alternativeName>
        <fullName evidence="8">Phospho-2-keto-3-deoxyheptonate aldolase</fullName>
    </alternativeName>
</protein>
<dbReference type="GO" id="GO:0005737">
    <property type="term" value="C:cytoplasm"/>
    <property type="evidence" value="ECO:0007669"/>
    <property type="project" value="TreeGrafter"/>
</dbReference>
<keyword evidence="14" id="KW-1185">Reference proteome</keyword>
<dbReference type="NCBIfam" id="TIGR00034">
    <property type="entry name" value="aroFGH"/>
    <property type="match status" value="1"/>
</dbReference>
<comment type="similarity">
    <text evidence="3">Belongs to the class-I DAHP synthase family.</text>
</comment>
<evidence type="ECO:0000256" key="1">
    <source>
        <dbReference type="ARBA" id="ARBA00003726"/>
    </source>
</evidence>
<dbReference type="Gene3D" id="3.20.20.70">
    <property type="entry name" value="Aldolase class I"/>
    <property type="match status" value="1"/>
</dbReference>
<dbReference type="GO" id="GO:0009073">
    <property type="term" value="P:aromatic amino acid family biosynthetic process"/>
    <property type="evidence" value="ECO:0007669"/>
    <property type="project" value="UniProtKB-KW"/>
</dbReference>
<dbReference type="NCBIfam" id="NF009395">
    <property type="entry name" value="PRK12755.1"/>
    <property type="match status" value="1"/>
</dbReference>
<dbReference type="PANTHER" id="PTHR21225">
    <property type="entry name" value="PHOSPHO-2-DEHYDRO-3-DEOXYHEPTONATE ALDOLASE DAHP SYNTHETASE"/>
    <property type="match status" value="1"/>
</dbReference>
<evidence type="ECO:0000313" key="13">
    <source>
        <dbReference type="EMBL" id="SCZ94469.1"/>
    </source>
</evidence>
<evidence type="ECO:0000256" key="11">
    <source>
        <dbReference type="ARBA" id="ARBA00047508"/>
    </source>
</evidence>
<keyword evidence="6" id="KW-0808">Transferase</keyword>
<feature type="domain" description="DAHP synthetase I/KDSA" evidence="12">
    <location>
        <begin position="84"/>
        <end position="387"/>
    </location>
</feature>
<evidence type="ECO:0000256" key="8">
    <source>
        <dbReference type="ARBA" id="ARBA00031111"/>
    </source>
</evidence>
<dbReference type="GO" id="GO:0008652">
    <property type="term" value="P:amino acid biosynthetic process"/>
    <property type="evidence" value="ECO:0007669"/>
    <property type="project" value="UniProtKB-KW"/>
</dbReference>
<evidence type="ECO:0000256" key="4">
    <source>
        <dbReference type="ARBA" id="ARBA00012694"/>
    </source>
</evidence>
<dbReference type="FunFam" id="3.20.20.70:FF:000005">
    <property type="entry name" value="Phospho-2-dehydro-3-deoxyheptonate aldolase"/>
    <property type="match status" value="1"/>
</dbReference>
<comment type="function">
    <text evidence="1">Stereospecific condensation of phosphoenolpyruvate (PEP) and D-erythrose-4-phosphate (E4P) giving rise to 3-deoxy-D-arabino-heptulosonate-7-phosphate (DAHP).</text>
</comment>
<dbReference type="Proteomes" id="UP000249723">
    <property type="component" value="Unassembled WGS sequence"/>
</dbReference>
<proteinExistence type="inferred from homology"/>
<accession>A0A2X0KLJ2</accession>
<evidence type="ECO:0000313" key="14">
    <source>
        <dbReference type="Proteomes" id="UP000249723"/>
    </source>
</evidence>
<dbReference type="InterPro" id="IPR013785">
    <property type="entry name" value="Aldolase_TIM"/>
</dbReference>
<dbReference type="InterPro" id="IPR006218">
    <property type="entry name" value="DAHP1/KDSA"/>
</dbReference>
<dbReference type="PANTHER" id="PTHR21225:SF12">
    <property type="entry name" value="PHOSPHO-2-DEHYDRO-3-DEOXYHEPTONATE ALDOLASE, TYROSINE-INHIBITED"/>
    <property type="match status" value="1"/>
</dbReference>
<evidence type="ECO:0000256" key="5">
    <source>
        <dbReference type="ARBA" id="ARBA00022605"/>
    </source>
</evidence>
<evidence type="ECO:0000256" key="10">
    <source>
        <dbReference type="ARBA" id="ARBA00032193"/>
    </source>
</evidence>
<keyword evidence="7" id="KW-0057">Aromatic amino acid biosynthesis</keyword>
<dbReference type="AlphaFoldDB" id="A0A2X0KLJ2"/>
<dbReference type="GO" id="GO:0003849">
    <property type="term" value="F:3-deoxy-7-phosphoheptulonate synthase activity"/>
    <property type="evidence" value="ECO:0007669"/>
    <property type="project" value="UniProtKB-EC"/>
</dbReference>